<keyword evidence="3 5" id="KW-1133">Transmembrane helix</keyword>
<feature type="domain" description="CNNM transmembrane" evidence="7">
    <location>
        <begin position="1"/>
        <end position="186"/>
    </location>
</feature>
<feature type="transmembrane region" description="Helical" evidence="6">
    <location>
        <begin position="121"/>
        <end position="139"/>
    </location>
</feature>
<dbReference type="GO" id="GO:0050660">
    <property type="term" value="F:flavin adenine dinucleotide binding"/>
    <property type="evidence" value="ECO:0007669"/>
    <property type="project" value="InterPro"/>
</dbReference>
<dbReference type="PANTHER" id="PTHR43099:SF5">
    <property type="entry name" value="HLYC_CORC FAMILY TRANSPORTER"/>
    <property type="match status" value="1"/>
</dbReference>
<dbReference type="SUPFAM" id="SSF54631">
    <property type="entry name" value="CBS-domain pair"/>
    <property type="match status" value="1"/>
</dbReference>
<evidence type="ECO:0000256" key="1">
    <source>
        <dbReference type="ARBA" id="ARBA00004141"/>
    </source>
</evidence>
<dbReference type="OrthoDB" id="18594at2"/>
<dbReference type="PANTHER" id="PTHR43099">
    <property type="entry name" value="UPF0053 PROTEIN YRKA"/>
    <property type="match status" value="1"/>
</dbReference>
<dbReference type="InterPro" id="IPR044751">
    <property type="entry name" value="Ion_transp-like_CBS"/>
</dbReference>
<dbReference type="HOGENOM" id="CLU_818096_0_0_0"/>
<organism evidence="8 9">
    <name type="scientific">Simkania negevensis (strain ATCC VR-1471 / DSM 27360 / Z)</name>
    <dbReference type="NCBI Taxonomy" id="331113"/>
    <lineage>
        <taxon>Bacteria</taxon>
        <taxon>Pseudomonadati</taxon>
        <taxon>Chlamydiota</taxon>
        <taxon>Chlamydiia</taxon>
        <taxon>Parachlamydiales</taxon>
        <taxon>Simkaniaceae</taxon>
        <taxon>Simkania</taxon>
    </lineage>
</organism>
<evidence type="ECO:0000256" key="2">
    <source>
        <dbReference type="ARBA" id="ARBA00022692"/>
    </source>
</evidence>
<dbReference type="InterPro" id="IPR046342">
    <property type="entry name" value="CBS_dom_sf"/>
</dbReference>
<dbReference type="KEGG" id="sng:SNE_A14470"/>
<dbReference type="Gene3D" id="3.10.580.10">
    <property type="entry name" value="CBS-domain"/>
    <property type="match status" value="1"/>
</dbReference>
<evidence type="ECO:0000256" key="6">
    <source>
        <dbReference type="SAM" id="Phobius"/>
    </source>
</evidence>
<evidence type="ECO:0000256" key="5">
    <source>
        <dbReference type="PROSITE-ProRule" id="PRU01193"/>
    </source>
</evidence>
<evidence type="ECO:0000256" key="3">
    <source>
        <dbReference type="ARBA" id="ARBA00022989"/>
    </source>
</evidence>
<dbReference type="AlphaFoldDB" id="F8L5G5"/>
<keyword evidence="4 5" id="KW-0472">Membrane</keyword>
<reference evidence="8 9" key="2">
    <citation type="journal article" date="2011" name="Mol. Biol. Evol.">
        <title>Unity in variety--the pan-genome of the Chlamydiae.</title>
        <authorList>
            <person name="Collingro A."/>
            <person name="Tischler P."/>
            <person name="Weinmaier T."/>
            <person name="Penz T."/>
            <person name="Heinz E."/>
            <person name="Brunham R.C."/>
            <person name="Read T.D."/>
            <person name="Bavoil P.M."/>
            <person name="Sachse K."/>
            <person name="Kahane S."/>
            <person name="Friedman M.G."/>
            <person name="Rattei T."/>
            <person name="Myers G.S."/>
            <person name="Horn M."/>
        </authorList>
    </citation>
    <scope>NUCLEOTIDE SEQUENCE [LARGE SCALE GENOMIC DNA]</scope>
    <source>
        <strain evidence="9">ATCC VR-1471 / Z</strain>
    </source>
</reference>
<feature type="transmembrane region" description="Helical" evidence="6">
    <location>
        <begin position="6"/>
        <end position="33"/>
    </location>
</feature>
<comment type="subcellular location">
    <subcellularLocation>
        <location evidence="1">Membrane</location>
        <topology evidence="1">Multi-pass membrane protein</topology>
    </subcellularLocation>
</comment>
<dbReference type="PROSITE" id="PS51846">
    <property type="entry name" value="CNNM"/>
    <property type="match status" value="1"/>
</dbReference>
<proteinExistence type="predicted"/>
<sequence>MAKSWQYFLLLLVVALIVQGFYSMLEMACVSFNRVRLQYYVSKNSRRAKWLSKLLSNPANLFGATLIGVNGSLQFGSECARRLYSSLGLNPDWSALSQVFIVLIFAELAPMFAARRYAENVTMLGIPILYFTSIILRPITMILEGICRVVNWLFGVKKEAAYLSRDELQRAIEERDDTLSLEEKAEFDPVLSNIFSLKAKTAKDLMNPINRVKLISSEGTIGDLRTILGLEAMPFIPVFHKTKNNIVAIAFPRDLLRYGDEIRLRPYSRPPWFVMEKNSILEIIKEFRRNNQSLAIVLNQAGLAVGVLTLDAVVDEIFGQRDDWVSFGEFTPEKHRVLVDRVLPGETKVAEINLWFKLSLPGEEDETLDELMTRLIGHRPEKGEPLRVGEVELMVEETSLIAGRTISIRSI</sequence>
<dbReference type="EMBL" id="FR872582">
    <property type="protein sequence ID" value="CCB89324.1"/>
    <property type="molecule type" value="Genomic_DNA"/>
</dbReference>
<name>F8L5G5_SIMNZ</name>
<dbReference type="InterPro" id="IPR051676">
    <property type="entry name" value="UPF0053_domain"/>
</dbReference>
<dbReference type="eggNOG" id="COG1253">
    <property type="taxonomic scope" value="Bacteria"/>
</dbReference>
<evidence type="ECO:0000259" key="7">
    <source>
        <dbReference type="PROSITE" id="PS51846"/>
    </source>
</evidence>
<dbReference type="STRING" id="331113.SNE_A14470"/>
<feature type="transmembrane region" description="Helical" evidence="6">
    <location>
        <begin position="54"/>
        <end position="73"/>
    </location>
</feature>
<dbReference type="SUPFAM" id="SSF56176">
    <property type="entry name" value="FAD-binding/transporter-associated domain-like"/>
    <property type="match status" value="1"/>
</dbReference>
<gene>
    <name evidence="8" type="ordered locus">SNE_A14470</name>
</gene>
<keyword evidence="2 5" id="KW-0812">Transmembrane</keyword>
<dbReference type="InterPro" id="IPR002550">
    <property type="entry name" value="CNNM"/>
</dbReference>
<dbReference type="Proteomes" id="UP000000496">
    <property type="component" value="Chromosome gsn.131"/>
</dbReference>
<dbReference type="InterPro" id="IPR036318">
    <property type="entry name" value="FAD-bd_PCMH-like_sf"/>
</dbReference>
<reference key="1">
    <citation type="journal article" date="2011" name="Mol. Biol. Evol.">
        <title>Unity in variety -- the pan-genome of the Chlamydiae.</title>
        <authorList>
            <person name="Collingro A."/>
            <person name="Tischler P."/>
            <person name="Weinmaier T."/>
            <person name="Penz T."/>
            <person name="Heinz E."/>
            <person name="Brunham R.C."/>
            <person name="Read T.D."/>
            <person name="Bavoil P.M."/>
            <person name="Sachse K."/>
            <person name="Kahane S."/>
            <person name="Friedman M.G."/>
            <person name="Rattei T."/>
            <person name="Myers G.S.A."/>
            <person name="Horn M."/>
        </authorList>
    </citation>
    <scope>NUCLEOTIDE SEQUENCE</scope>
    <source>
        <strain>Z</strain>
    </source>
</reference>
<evidence type="ECO:0000313" key="8">
    <source>
        <dbReference type="EMBL" id="CCB89324.1"/>
    </source>
</evidence>
<keyword evidence="9" id="KW-1185">Reference proteome</keyword>
<accession>F8L5G5</accession>
<dbReference type="GO" id="GO:0016020">
    <property type="term" value="C:membrane"/>
    <property type="evidence" value="ECO:0007669"/>
    <property type="project" value="UniProtKB-SubCell"/>
</dbReference>
<dbReference type="RefSeq" id="WP_013943791.1">
    <property type="nucleotide sequence ID" value="NC_015713.1"/>
</dbReference>
<evidence type="ECO:0000313" key="9">
    <source>
        <dbReference type="Proteomes" id="UP000000496"/>
    </source>
</evidence>
<evidence type="ECO:0000256" key="4">
    <source>
        <dbReference type="ARBA" id="ARBA00023136"/>
    </source>
</evidence>
<dbReference type="CDD" id="cd04590">
    <property type="entry name" value="CBS_pair_CorC_HlyC_assoc"/>
    <property type="match status" value="1"/>
</dbReference>
<dbReference type="Pfam" id="PF01595">
    <property type="entry name" value="CNNM"/>
    <property type="match status" value="1"/>
</dbReference>
<protein>
    <recommendedName>
        <fullName evidence="7">CNNM transmembrane domain-containing protein</fullName>
    </recommendedName>
</protein>
<feature type="transmembrane region" description="Helical" evidence="6">
    <location>
        <begin position="93"/>
        <end position="114"/>
    </location>
</feature>